<proteinExistence type="predicted"/>
<dbReference type="EMBL" id="JAJJMB010012308">
    <property type="protein sequence ID" value="KAI3878419.1"/>
    <property type="molecule type" value="Genomic_DNA"/>
</dbReference>
<evidence type="ECO:0000313" key="1">
    <source>
        <dbReference type="EMBL" id="KAI3878419.1"/>
    </source>
</evidence>
<name>A0AAD4XA56_9MAGN</name>
<organism evidence="1 2">
    <name type="scientific">Papaver atlanticum</name>
    <dbReference type="NCBI Taxonomy" id="357466"/>
    <lineage>
        <taxon>Eukaryota</taxon>
        <taxon>Viridiplantae</taxon>
        <taxon>Streptophyta</taxon>
        <taxon>Embryophyta</taxon>
        <taxon>Tracheophyta</taxon>
        <taxon>Spermatophyta</taxon>
        <taxon>Magnoliopsida</taxon>
        <taxon>Ranunculales</taxon>
        <taxon>Papaveraceae</taxon>
        <taxon>Papaveroideae</taxon>
        <taxon>Papaver</taxon>
    </lineage>
</organism>
<protein>
    <submittedName>
        <fullName evidence="1">Uncharacterized protein</fullName>
    </submittedName>
</protein>
<evidence type="ECO:0000313" key="2">
    <source>
        <dbReference type="Proteomes" id="UP001202328"/>
    </source>
</evidence>
<accession>A0AAD4XA56</accession>
<dbReference type="Proteomes" id="UP001202328">
    <property type="component" value="Unassembled WGS sequence"/>
</dbReference>
<comment type="caution">
    <text evidence="1">The sequence shown here is derived from an EMBL/GenBank/DDBJ whole genome shotgun (WGS) entry which is preliminary data.</text>
</comment>
<gene>
    <name evidence="1" type="ORF">MKW98_001834</name>
</gene>
<sequence>MGYYWRNLKGFPTLLVWDKNGKNVGDSRNRWPVQSLKRSIMRNPHREEDPRRNFSLPNLSNSIFNHEVRLRRLSQFVYRFHCCPCSQFQDFVEDQRIPYSLTNCHCEPNLTII</sequence>
<dbReference type="AlphaFoldDB" id="A0AAD4XA56"/>
<keyword evidence="2" id="KW-1185">Reference proteome</keyword>
<reference evidence="1" key="1">
    <citation type="submission" date="2022-04" db="EMBL/GenBank/DDBJ databases">
        <title>A functionally conserved STORR gene fusion in Papaver species that diverged 16.8 million years ago.</title>
        <authorList>
            <person name="Catania T."/>
        </authorList>
    </citation>
    <scope>NUCLEOTIDE SEQUENCE</scope>
    <source>
        <strain evidence="1">S-188037</strain>
    </source>
</reference>